<evidence type="ECO:0000313" key="2">
    <source>
        <dbReference type="Proteomes" id="UP000001312"/>
    </source>
</evidence>
<gene>
    <name evidence="1" type="ORF">SS1G_00264</name>
</gene>
<reference evidence="2" key="1">
    <citation type="journal article" date="2011" name="PLoS Genet.">
        <title>Genomic analysis of the necrotrophic fungal pathogens Sclerotinia sclerotiorum and Botrytis cinerea.</title>
        <authorList>
            <person name="Amselem J."/>
            <person name="Cuomo C.A."/>
            <person name="van Kan J.A."/>
            <person name="Viaud M."/>
            <person name="Benito E.P."/>
            <person name="Couloux A."/>
            <person name="Coutinho P.M."/>
            <person name="de Vries R.P."/>
            <person name="Dyer P.S."/>
            <person name="Fillinger S."/>
            <person name="Fournier E."/>
            <person name="Gout L."/>
            <person name="Hahn M."/>
            <person name="Kohn L."/>
            <person name="Lapalu N."/>
            <person name="Plummer K.M."/>
            <person name="Pradier J.M."/>
            <person name="Quevillon E."/>
            <person name="Sharon A."/>
            <person name="Simon A."/>
            <person name="ten Have A."/>
            <person name="Tudzynski B."/>
            <person name="Tudzynski P."/>
            <person name="Wincker P."/>
            <person name="Andrew M."/>
            <person name="Anthouard V."/>
            <person name="Beever R.E."/>
            <person name="Beffa R."/>
            <person name="Benoit I."/>
            <person name="Bouzid O."/>
            <person name="Brault B."/>
            <person name="Chen Z."/>
            <person name="Choquer M."/>
            <person name="Collemare J."/>
            <person name="Cotton P."/>
            <person name="Danchin E.G."/>
            <person name="Da Silva C."/>
            <person name="Gautier A."/>
            <person name="Giraud C."/>
            <person name="Giraud T."/>
            <person name="Gonzalez C."/>
            <person name="Grossetete S."/>
            <person name="Guldener U."/>
            <person name="Henrissat B."/>
            <person name="Howlett B.J."/>
            <person name="Kodira C."/>
            <person name="Kretschmer M."/>
            <person name="Lappartient A."/>
            <person name="Leroch M."/>
            <person name="Levis C."/>
            <person name="Mauceli E."/>
            <person name="Neuveglise C."/>
            <person name="Oeser B."/>
            <person name="Pearson M."/>
            <person name="Poulain J."/>
            <person name="Poussereau N."/>
            <person name="Quesneville H."/>
            <person name="Rascle C."/>
            <person name="Schumacher J."/>
            <person name="Segurens B."/>
            <person name="Sexton A."/>
            <person name="Silva E."/>
            <person name="Sirven C."/>
            <person name="Soanes D.M."/>
            <person name="Talbot N.J."/>
            <person name="Templeton M."/>
            <person name="Yandava C."/>
            <person name="Yarden O."/>
            <person name="Zeng Q."/>
            <person name="Rollins J.A."/>
            <person name="Lebrun M.H."/>
            <person name="Dickman M."/>
        </authorList>
    </citation>
    <scope>NUCLEOTIDE SEQUENCE [LARGE SCALE GENOMIC DNA]</scope>
    <source>
        <strain evidence="2">ATCC 18683 / 1980 / Ss-1</strain>
    </source>
</reference>
<dbReference type="InParanoid" id="A7E4P2"/>
<dbReference type="AlphaFoldDB" id="A7E4P2"/>
<evidence type="ECO:0000313" key="1">
    <source>
        <dbReference type="EMBL" id="EDN90864.1"/>
    </source>
</evidence>
<dbReference type="RefSeq" id="XP_001598178.1">
    <property type="nucleotide sequence ID" value="XM_001598128.1"/>
</dbReference>
<proteinExistence type="predicted"/>
<organism evidence="1 2">
    <name type="scientific">Sclerotinia sclerotiorum (strain ATCC 18683 / 1980 / Ss-1)</name>
    <name type="common">White mold</name>
    <name type="synonym">Whetzelinia sclerotiorum</name>
    <dbReference type="NCBI Taxonomy" id="665079"/>
    <lineage>
        <taxon>Eukaryota</taxon>
        <taxon>Fungi</taxon>
        <taxon>Dikarya</taxon>
        <taxon>Ascomycota</taxon>
        <taxon>Pezizomycotina</taxon>
        <taxon>Leotiomycetes</taxon>
        <taxon>Helotiales</taxon>
        <taxon>Sclerotiniaceae</taxon>
        <taxon>Sclerotinia</taxon>
    </lineage>
</organism>
<keyword evidence="2" id="KW-1185">Reference proteome</keyword>
<name>A7E4P2_SCLS1</name>
<accession>A7E4P2</accession>
<dbReference type="Proteomes" id="UP000001312">
    <property type="component" value="Unassembled WGS sequence"/>
</dbReference>
<dbReference type="KEGG" id="ssl:SS1G_00264"/>
<dbReference type="GeneID" id="5494999"/>
<dbReference type="HOGENOM" id="CLU_2962243_0_0_1"/>
<sequence length="59" mass="6947">MKRFAELSPSYIAKKTMASTRLLGRAWKESVERNENFPSERFINLIRPNIYETSLIGER</sequence>
<dbReference type="EMBL" id="CH476621">
    <property type="protein sequence ID" value="EDN90864.1"/>
    <property type="molecule type" value="Genomic_DNA"/>
</dbReference>
<protein>
    <submittedName>
        <fullName evidence="1">Uncharacterized protein</fullName>
    </submittedName>
</protein>